<protein>
    <recommendedName>
        <fullName evidence="3">Fe-S oxidoreductase</fullName>
    </recommendedName>
</protein>
<organism evidence="1 2">
    <name type="scientific">Desulfobulbus propionicus (strain ATCC 33891 / DSM 2032 / VKM B-1956 / 1pr3)</name>
    <dbReference type="NCBI Taxonomy" id="577650"/>
    <lineage>
        <taxon>Bacteria</taxon>
        <taxon>Pseudomonadati</taxon>
        <taxon>Thermodesulfobacteriota</taxon>
        <taxon>Desulfobulbia</taxon>
        <taxon>Desulfobulbales</taxon>
        <taxon>Desulfobulbaceae</taxon>
        <taxon>Desulfobulbus</taxon>
    </lineage>
</organism>
<dbReference type="Proteomes" id="UP000006365">
    <property type="component" value="Chromosome"/>
</dbReference>
<gene>
    <name evidence="1" type="ordered locus">Despr_1616</name>
</gene>
<evidence type="ECO:0000313" key="1">
    <source>
        <dbReference type="EMBL" id="ADW17768.1"/>
    </source>
</evidence>
<keyword evidence="2" id="KW-1185">Reference proteome</keyword>
<dbReference type="AlphaFoldDB" id="A0A7U3YM68"/>
<reference evidence="1 2" key="1">
    <citation type="journal article" date="2011" name="Stand. Genomic Sci.">
        <title>Complete genome sequence of Desulfobulbus propionicus type strain (1pr3).</title>
        <authorList>
            <person name="Pagani I."/>
            <person name="Lapidus A."/>
            <person name="Nolan M."/>
            <person name="Lucas S."/>
            <person name="Hammon N."/>
            <person name="Deshpande S."/>
            <person name="Cheng J.F."/>
            <person name="Chertkov O."/>
            <person name="Davenport K."/>
            <person name="Tapia R."/>
            <person name="Han C."/>
            <person name="Goodwin L."/>
            <person name="Pitluck S."/>
            <person name="Liolios K."/>
            <person name="Mavromatis K."/>
            <person name="Ivanova N."/>
            <person name="Mikhailova N."/>
            <person name="Pati A."/>
            <person name="Chen A."/>
            <person name="Palaniappan K."/>
            <person name="Land M."/>
            <person name="Hauser L."/>
            <person name="Chang Y.J."/>
            <person name="Jeffries C.D."/>
            <person name="Detter J.C."/>
            <person name="Brambilla E."/>
            <person name="Kannan K.P."/>
            <person name="Djao O.D."/>
            <person name="Rohde M."/>
            <person name="Pukall R."/>
            <person name="Spring S."/>
            <person name="Goker M."/>
            <person name="Sikorski J."/>
            <person name="Woyke T."/>
            <person name="Bristow J."/>
            <person name="Eisen J.A."/>
            <person name="Markowitz V."/>
            <person name="Hugenholtz P."/>
            <person name="Kyrpides N.C."/>
            <person name="Klenk H.P."/>
        </authorList>
    </citation>
    <scope>NUCLEOTIDE SEQUENCE [LARGE SCALE GENOMIC DNA]</scope>
    <source>
        <strain evidence="2">ATCC 33891 / DSM 2032 / 1pr3</strain>
    </source>
</reference>
<dbReference type="EMBL" id="CP002364">
    <property type="protein sequence ID" value="ADW17768.1"/>
    <property type="molecule type" value="Genomic_DNA"/>
</dbReference>
<evidence type="ECO:0000313" key="2">
    <source>
        <dbReference type="Proteomes" id="UP000006365"/>
    </source>
</evidence>
<evidence type="ECO:0008006" key="3">
    <source>
        <dbReference type="Google" id="ProtNLM"/>
    </source>
</evidence>
<dbReference type="InterPro" id="IPR005358">
    <property type="entry name" value="Puta_zinc/iron-chelating_dom"/>
</dbReference>
<sequence>MNENTVPDVADIFVCARCGFCCHGETTVSLDERDQERMIKALGLTREQTQARYWRVTGSVVQMQVRDGHCIFFDDQVGCTVHEGRPWRCRQWPLHPSMLADEDNYRTITDSCPGLNKELSYEQFCRIFQALLDLGEGGKFSG</sequence>
<dbReference type="RefSeq" id="WP_015724309.1">
    <property type="nucleotide sequence ID" value="NC_014972.1"/>
</dbReference>
<dbReference type="PANTHER" id="PTHR35866">
    <property type="entry name" value="PUTATIVE-RELATED"/>
    <property type="match status" value="1"/>
</dbReference>
<dbReference type="PANTHER" id="PTHR35866:SF1">
    <property type="entry name" value="YKGJ FAMILY CYSTEINE CLUSTER PROTEIN"/>
    <property type="match status" value="1"/>
</dbReference>
<accession>A0A7U3YM68</accession>
<dbReference type="Pfam" id="PF03692">
    <property type="entry name" value="CxxCxxCC"/>
    <property type="match status" value="1"/>
</dbReference>
<name>A0A7U3YM68_DESPD</name>
<dbReference type="KEGG" id="dpr:Despr_1616"/>
<proteinExistence type="predicted"/>